<dbReference type="Proteomes" id="UP000027318">
    <property type="component" value="Unassembled WGS sequence"/>
</dbReference>
<evidence type="ECO:0000313" key="3">
    <source>
        <dbReference type="EMBL" id="KDE38478.1"/>
    </source>
</evidence>
<feature type="domain" description="FAD dependent oxidoreductase" evidence="2">
    <location>
        <begin position="29"/>
        <end position="380"/>
    </location>
</feature>
<dbReference type="AlphaFoldDB" id="A0A063XWB3"/>
<protein>
    <submittedName>
        <fullName evidence="3">L-pipecolate oxidase</fullName>
        <ecNumber evidence="3">1.5.3.7</ecNumber>
    </submittedName>
</protein>
<dbReference type="GO" id="GO:0050031">
    <property type="term" value="F:L-pipecolate oxidase activity"/>
    <property type="evidence" value="ECO:0007669"/>
    <property type="project" value="UniProtKB-EC"/>
</dbReference>
<dbReference type="PANTHER" id="PTHR13847:SF275">
    <property type="entry name" value="GAMMA-GLUTAMYLPUTRESCINE OXIDOREDUCTASE"/>
    <property type="match status" value="1"/>
</dbReference>
<accession>A0A063XWB3</accession>
<comment type="caution">
    <text evidence="3">The sequence shown here is derived from an EMBL/GenBank/DDBJ whole genome shotgun (WGS) entry which is preliminary data.</text>
</comment>
<dbReference type="STRING" id="267850.ADINL_2933"/>
<dbReference type="Pfam" id="PF01266">
    <property type="entry name" value="DAO"/>
    <property type="match status" value="1"/>
</dbReference>
<dbReference type="OrthoDB" id="311718at2"/>
<organism evidence="3 4">
    <name type="scientific">Nitrincola lacisaponensis</name>
    <dbReference type="NCBI Taxonomy" id="267850"/>
    <lineage>
        <taxon>Bacteria</taxon>
        <taxon>Pseudomonadati</taxon>
        <taxon>Pseudomonadota</taxon>
        <taxon>Gammaproteobacteria</taxon>
        <taxon>Oceanospirillales</taxon>
        <taxon>Oceanospirillaceae</taxon>
        <taxon>Nitrincola</taxon>
    </lineage>
</organism>
<keyword evidence="1 3" id="KW-0560">Oxidoreductase</keyword>
<dbReference type="EMBL" id="JMSZ01000042">
    <property type="protein sequence ID" value="KDE38478.1"/>
    <property type="molecule type" value="Genomic_DNA"/>
</dbReference>
<sequence length="426" mass="46161">MLQQCLWRLTSGETVPSLPRLEGERHTEVCVIGGGITGLSCALHLQEYGIKALLLEAAELAEGGSGRNVGLVNAGMWLPPEDICQRLGKDLGDRANQQLAEAPALVFDLIERYRIQCDARRQGTLHLAHNAAGVRSLEQRHAQFQRQGAPVELFQGADAAQLTGSERIPAVLLDRRAGVINPYAYTLGLARAAMAGGAQLYCRSPVISLQREASGWRVQTPTGSVLADQVVLASNAYTEGEWTELTRHFFAGYYYQVASAPLSGAAADAILPGGQGAWDTRKVLSSICRDTDGRLILGSLGSGEHKPVSWLRCWAQRIQRHYFPDLPEVEWQLHWSGRMGFTPDHVMRLFSPAPGLLAASGYNGRGNTTGTLVGKGFAQWLAEGSDRGLPLPLSQPVAISARQLRSVAYEAGFSLYHAGQCLKVLI</sequence>
<dbReference type="SUPFAM" id="SSF51905">
    <property type="entry name" value="FAD/NAD(P)-binding domain"/>
    <property type="match status" value="1"/>
</dbReference>
<dbReference type="Gene3D" id="3.50.50.60">
    <property type="entry name" value="FAD/NAD(P)-binding domain"/>
    <property type="match status" value="1"/>
</dbReference>
<dbReference type="Gene3D" id="3.30.9.10">
    <property type="entry name" value="D-Amino Acid Oxidase, subunit A, domain 2"/>
    <property type="match status" value="1"/>
</dbReference>
<dbReference type="EC" id="1.5.3.7" evidence="3"/>
<evidence type="ECO:0000256" key="1">
    <source>
        <dbReference type="ARBA" id="ARBA00023002"/>
    </source>
</evidence>
<dbReference type="InterPro" id="IPR036188">
    <property type="entry name" value="FAD/NAD-bd_sf"/>
</dbReference>
<dbReference type="GO" id="GO:0005737">
    <property type="term" value="C:cytoplasm"/>
    <property type="evidence" value="ECO:0007669"/>
    <property type="project" value="TreeGrafter"/>
</dbReference>
<evidence type="ECO:0000313" key="4">
    <source>
        <dbReference type="Proteomes" id="UP000027318"/>
    </source>
</evidence>
<dbReference type="PATRIC" id="fig|267850.7.peg.2884"/>
<dbReference type="InterPro" id="IPR006076">
    <property type="entry name" value="FAD-dep_OxRdtase"/>
</dbReference>
<name>A0A063XWB3_9GAMM</name>
<proteinExistence type="predicted"/>
<dbReference type="PANTHER" id="PTHR13847">
    <property type="entry name" value="SARCOSINE DEHYDROGENASE-RELATED"/>
    <property type="match status" value="1"/>
</dbReference>
<evidence type="ECO:0000259" key="2">
    <source>
        <dbReference type="Pfam" id="PF01266"/>
    </source>
</evidence>
<reference evidence="3 4" key="1">
    <citation type="journal article" date="2005" name="Int. J. Syst. Evol. Microbiol.">
        <title>Nitrincola lacisaponensis gen. nov., sp. nov., a novel alkaliphilic bacterium isolated from an alkaline, saline lake.</title>
        <authorList>
            <person name="Dimitriu P.A."/>
            <person name="Shukla S.K."/>
            <person name="Conradt J."/>
            <person name="Marquez M.C."/>
            <person name="Ventosa A."/>
            <person name="Maglia A."/>
            <person name="Peyton B.M."/>
            <person name="Pinkart H.C."/>
            <person name="Mormile M.R."/>
        </authorList>
    </citation>
    <scope>NUCLEOTIDE SEQUENCE [LARGE SCALE GENOMIC DNA]</scope>
    <source>
        <strain evidence="3 4">4CA</strain>
    </source>
</reference>
<keyword evidence="4" id="KW-1185">Reference proteome</keyword>
<gene>
    <name evidence="3" type="ORF">ADINL_2933</name>
</gene>
<dbReference type="RefSeq" id="WP_036549702.1">
    <property type="nucleotide sequence ID" value="NZ_JMSZ01000042.1"/>
</dbReference>